<reference evidence="2" key="1">
    <citation type="submission" date="2022-08" db="EMBL/GenBank/DDBJ databases">
        <title>Catabolic pathway analysis in culturable SAR92 clade bacteria reveals their overlooked roles in DMSP degradation in coastal seas.</title>
        <authorList>
            <person name="He X."/>
            <person name="Zhang X."/>
            <person name="Zhang Y."/>
        </authorList>
    </citation>
    <scope>NUCLEOTIDE SEQUENCE</scope>
    <source>
        <strain evidence="2">H455</strain>
    </source>
</reference>
<accession>A0ABY5TS06</accession>
<evidence type="ECO:0000313" key="2">
    <source>
        <dbReference type="EMBL" id="UVW36135.1"/>
    </source>
</evidence>
<dbReference type="Proteomes" id="UP001059934">
    <property type="component" value="Chromosome"/>
</dbReference>
<keyword evidence="1" id="KW-0732">Signal</keyword>
<dbReference type="EMBL" id="CP103416">
    <property type="protein sequence ID" value="UVW36135.1"/>
    <property type="molecule type" value="Genomic_DNA"/>
</dbReference>
<evidence type="ECO:0008006" key="4">
    <source>
        <dbReference type="Google" id="ProtNLM"/>
    </source>
</evidence>
<gene>
    <name evidence="2" type="ORF">NYF23_05855</name>
</gene>
<feature type="chain" id="PRO_5045739923" description="Outer membrane protein beta-barrel domain-containing protein" evidence="1">
    <location>
        <begin position="22"/>
        <end position="246"/>
    </location>
</feature>
<organism evidence="2 3">
    <name type="scientific">SAR92 clade bacterium H455</name>
    <dbReference type="NCBI Taxonomy" id="2974818"/>
    <lineage>
        <taxon>Bacteria</taxon>
        <taxon>Pseudomonadati</taxon>
        <taxon>Pseudomonadota</taxon>
        <taxon>Gammaproteobacteria</taxon>
        <taxon>Cellvibrionales</taxon>
        <taxon>Porticoccaceae</taxon>
        <taxon>SAR92 clade</taxon>
    </lineage>
</organism>
<keyword evidence="3" id="KW-1185">Reference proteome</keyword>
<protein>
    <recommendedName>
        <fullName evidence="4">Outer membrane protein beta-barrel domain-containing protein</fullName>
    </recommendedName>
</protein>
<evidence type="ECO:0000256" key="1">
    <source>
        <dbReference type="SAM" id="SignalP"/>
    </source>
</evidence>
<sequence>MTIKQLGVLLAAVMAASLSFAQGNSELSVELVASYSQSTDSIVVDGKSASFKTGGAGLKLRLDTDSLGSFYTVAGGGYLPKQSASFAGVELTGPSDSLFYGAGYSYDYHLSDRLALSLVADYVYYDISGDLEGEAFAQPVTADVDSTVTMLDSSIVLHYAMSRDLSAVVGLGVKRWSLDATADGDLSGFTVSTSVEADNTDPQLYIGAEFAISHVPVGIYYRRSQLSADNSVDLNGVDIRVLLMEF</sequence>
<name>A0ABY5TS06_9GAMM</name>
<proteinExistence type="predicted"/>
<evidence type="ECO:0000313" key="3">
    <source>
        <dbReference type="Proteomes" id="UP001059934"/>
    </source>
</evidence>
<feature type="signal peptide" evidence="1">
    <location>
        <begin position="1"/>
        <end position="21"/>
    </location>
</feature>